<accession>A0A4Y2BE33</accession>
<dbReference type="AlphaFoldDB" id="A0A4Y2BE33"/>
<comment type="caution">
    <text evidence="2">The sequence shown here is derived from an EMBL/GenBank/DDBJ whole genome shotgun (WGS) entry which is preliminary data.</text>
</comment>
<dbReference type="OrthoDB" id="6462118at2759"/>
<dbReference type="SMART" id="SM01361">
    <property type="entry name" value="A2M_recep"/>
    <property type="match status" value="1"/>
</dbReference>
<dbReference type="InterPro" id="IPR009048">
    <property type="entry name" value="A-macroglobulin_rcpt-bd"/>
</dbReference>
<keyword evidence="3" id="KW-1185">Reference proteome</keyword>
<dbReference type="InterPro" id="IPR036595">
    <property type="entry name" value="A-macroglobulin_rcpt-bd_sf"/>
</dbReference>
<feature type="domain" description="Alpha-macroglobulin receptor-binding" evidence="1">
    <location>
        <begin position="24"/>
        <end position="87"/>
    </location>
</feature>
<evidence type="ECO:0000259" key="1">
    <source>
        <dbReference type="SMART" id="SM01361"/>
    </source>
</evidence>
<dbReference type="Gene3D" id="2.60.40.690">
    <property type="entry name" value="Alpha-macroglobulin, receptor-binding domain"/>
    <property type="match status" value="1"/>
</dbReference>
<dbReference type="Proteomes" id="UP000499080">
    <property type="component" value="Unassembled WGS sequence"/>
</dbReference>
<dbReference type="GO" id="GO:0005576">
    <property type="term" value="C:extracellular region"/>
    <property type="evidence" value="ECO:0007669"/>
    <property type="project" value="InterPro"/>
</dbReference>
<evidence type="ECO:0000313" key="3">
    <source>
        <dbReference type="Proteomes" id="UP000499080"/>
    </source>
</evidence>
<organism evidence="2 3">
    <name type="scientific">Araneus ventricosus</name>
    <name type="common">Orbweaver spider</name>
    <name type="synonym">Epeira ventricosa</name>
    <dbReference type="NCBI Taxonomy" id="182803"/>
    <lineage>
        <taxon>Eukaryota</taxon>
        <taxon>Metazoa</taxon>
        <taxon>Ecdysozoa</taxon>
        <taxon>Arthropoda</taxon>
        <taxon>Chelicerata</taxon>
        <taxon>Arachnida</taxon>
        <taxon>Araneae</taxon>
        <taxon>Araneomorphae</taxon>
        <taxon>Entelegynae</taxon>
        <taxon>Araneoidea</taxon>
        <taxon>Araneidae</taxon>
        <taxon>Araneus</taxon>
    </lineage>
</organism>
<sequence>MIEATPQHLLDCVALVYDDQLKRPDFVLELVSDKSNNILRTDVENNKVNIYFSEISNNAQQFSFGAEVVVEVENPQPGTAKVFDYYAP</sequence>
<protein>
    <recommendedName>
        <fullName evidence="1">Alpha-macroglobulin receptor-binding domain-containing protein</fullName>
    </recommendedName>
</protein>
<proteinExistence type="predicted"/>
<gene>
    <name evidence="2" type="ORF">AVEN_13787_1</name>
</gene>
<dbReference type="EMBL" id="BGPR01083010">
    <property type="protein sequence ID" value="GBL89556.1"/>
    <property type="molecule type" value="Genomic_DNA"/>
</dbReference>
<reference evidence="2 3" key="1">
    <citation type="journal article" date="2019" name="Sci. Rep.">
        <title>Orb-weaving spider Araneus ventricosus genome elucidates the spidroin gene catalogue.</title>
        <authorList>
            <person name="Kono N."/>
            <person name="Nakamura H."/>
            <person name="Ohtoshi R."/>
            <person name="Moran D.A.P."/>
            <person name="Shinohara A."/>
            <person name="Yoshida Y."/>
            <person name="Fujiwara M."/>
            <person name="Mori M."/>
            <person name="Tomita M."/>
            <person name="Arakawa K."/>
        </authorList>
    </citation>
    <scope>NUCLEOTIDE SEQUENCE [LARGE SCALE GENOMIC DNA]</scope>
</reference>
<dbReference type="Pfam" id="PF07677">
    <property type="entry name" value="A2M_recep"/>
    <property type="match status" value="1"/>
</dbReference>
<feature type="non-terminal residue" evidence="2">
    <location>
        <position position="88"/>
    </location>
</feature>
<name>A0A4Y2BE33_ARAVE</name>
<dbReference type="SUPFAM" id="SSF49410">
    <property type="entry name" value="Alpha-macroglobulin receptor domain"/>
    <property type="match status" value="1"/>
</dbReference>
<evidence type="ECO:0000313" key="2">
    <source>
        <dbReference type="EMBL" id="GBL89556.1"/>
    </source>
</evidence>